<keyword evidence="20" id="KW-1185">Reference proteome</keyword>
<comment type="caution">
    <text evidence="19">The sequence shown here is derived from an EMBL/GenBank/DDBJ whole genome shotgun (WGS) entry which is preliminary data.</text>
</comment>
<keyword evidence="4" id="KW-1003">Cell membrane</keyword>
<keyword evidence="11 14" id="KW-1133">Transmembrane helix</keyword>
<dbReference type="NCBIfam" id="TIGR00229">
    <property type="entry name" value="sensory_box"/>
    <property type="match status" value="1"/>
</dbReference>
<dbReference type="GO" id="GO:0006355">
    <property type="term" value="P:regulation of DNA-templated transcription"/>
    <property type="evidence" value="ECO:0007669"/>
    <property type="project" value="InterPro"/>
</dbReference>
<evidence type="ECO:0000256" key="5">
    <source>
        <dbReference type="ARBA" id="ARBA00022553"/>
    </source>
</evidence>
<dbReference type="FunFam" id="3.30.565.10:FF:000006">
    <property type="entry name" value="Sensor histidine kinase WalK"/>
    <property type="match status" value="1"/>
</dbReference>
<dbReference type="InterPro" id="IPR036890">
    <property type="entry name" value="HATPase_C_sf"/>
</dbReference>
<dbReference type="InterPro" id="IPR050351">
    <property type="entry name" value="BphY/WalK/GraS-like"/>
</dbReference>
<dbReference type="InterPro" id="IPR003660">
    <property type="entry name" value="HAMP_dom"/>
</dbReference>
<reference evidence="19 20" key="2">
    <citation type="submission" date="2014-05" db="EMBL/GenBank/DDBJ databases">
        <title>Draft genome sequence of Halobacillus karajensis HK-03.</title>
        <authorList>
            <person name="Khelaifia S."/>
            <person name="Croce O."/>
            <person name="Lagier J.C."/>
            <person name="Raoult D."/>
        </authorList>
    </citation>
    <scope>NUCLEOTIDE SEQUENCE [LARGE SCALE GENOMIC DNA]</scope>
    <source>
        <strain evidence="19 20">HD-03</strain>
    </source>
</reference>
<dbReference type="InterPro" id="IPR013767">
    <property type="entry name" value="PAS_fold"/>
</dbReference>
<dbReference type="InterPro" id="IPR000700">
    <property type="entry name" value="PAS-assoc_C"/>
</dbReference>
<dbReference type="PROSITE" id="PS50109">
    <property type="entry name" value="HIS_KIN"/>
    <property type="match status" value="1"/>
</dbReference>
<sequence>MKEVGFFQSVRLKLILVYILLLLLGIQVIGVYFVDRLEEELESNFTSSIEGQLSSLTYSLQNAFNTERGEDSPPLSSDLQGLLNDFSDDNRDIGKLMVVDNNQTVVAATTTSDQSPIGKKVTDTKITKVFLFGDATEPEPRREEGTNYRLFRGTNPITDESGEEIVGALYYEVYMTDIYEQLGEITSIFAKGTVLAISVTALLGILVARTITKPLTQMKRQAQIMATGDFSQKVDVKGNDEIGQLGHTFNDLNDKLKLATATTEGERRKLSSVLSNMSDGVIATDRLGAITLMNAPASKLIGQTFEEVQGQSLVDVLDLNDQIEEISEVEETSSMIIDLSSEDSHLLLKANFSVVEDENHKQDGYITVISDVTEQQRVEKERREFVSNVSHELRTPLTTMRSYIEALNDGAWQDPDIAPRFLDVTQNETDRMIRLVNDLLQLTKMDHKETSLIKERVEFVGFFNQVIDRFSMNKDEKVDFVRHLPNKNMYVWMDKDKVTQVLDNVISNAIKYSPEGGSIRFDAHSTKKQLRVSITDEGIGMPPDTVEKIFDRFYRVDKSRAREMGGTGLGLAIAREMIEAHHGKIWAESREGKGTTVYFTLPLMSQKRRGQS</sequence>
<dbReference type="SMART" id="SM00387">
    <property type="entry name" value="HATPase_c"/>
    <property type="match status" value="1"/>
</dbReference>
<dbReference type="EC" id="2.7.13.3" evidence="3"/>
<keyword evidence="5" id="KW-0597">Phosphoprotein</keyword>
<dbReference type="Pfam" id="PF00989">
    <property type="entry name" value="PAS"/>
    <property type="match status" value="1"/>
</dbReference>
<dbReference type="InterPro" id="IPR004358">
    <property type="entry name" value="Sig_transdc_His_kin-like_C"/>
</dbReference>
<feature type="domain" description="PAS" evidence="16">
    <location>
        <begin position="266"/>
        <end position="319"/>
    </location>
</feature>
<evidence type="ECO:0000313" key="19">
    <source>
        <dbReference type="EMBL" id="CDQ23489.1"/>
    </source>
</evidence>
<dbReference type="InterPro" id="IPR029151">
    <property type="entry name" value="Sensor-like_sf"/>
</dbReference>
<evidence type="ECO:0000259" key="17">
    <source>
        <dbReference type="PROSITE" id="PS50113"/>
    </source>
</evidence>
<evidence type="ECO:0000313" key="20">
    <source>
        <dbReference type="Proteomes" id="UP000028868"/>
    </source>
</evidence>
<dbReference type="GO" id="GO:0016036">
    <property type="term" value="P:cellular response to phosphate starvation"/>
    <property type="evidence" value="ECO:0007669"/>
    <property type="project" value="TreeGrafter"/>
</dbReference>
<dbReference type="GO" id="GO:0004721">
    <property type="term" value="F:phosphoprotein phosphatase activity"/>
    <property type="evidence" value="ECO:0007669"/>
    <property type="project" value="TreeGrafter"/>
</dbReference>
<dbReference type="SUPFAM" id="SSF158472">
    <property type="entry name" value="HAMP domain-like"/>
    <property type="match status" value="1"/>
</dbReference>
<dbReference type="InterPro" id="IPR003594">
    <property type="entry name" value="HATPase_dom"/>
</dbReference>
<dbReference type="Proteomes" id="UP000028868">
    <property type="component" value="Unassembled WGS sequence"/>
</dbReference>
<dbReference type="CDD" id="cd00130">
    <property type="entry name" value="PAS"/>
    <property type="match status" value="1"/>
</dbReference>
<evidence type="ECO:0000256" key="4">
    <source>
        <dbReference type="ARBA" id="ARBA00022475"/>
    </source>
</evidence>
<keyword evidence="6" id="KW-0808">Transferase</keyword>
<reference evidence="20" key="1">
    <citation type="submission" date="2014-03" db="EMBL/GenBank/DDBJ databases">
        <authorList>
            <person name="Urmite Genomes U."/>
        </authorList>
    </citation>
    <scope>NUCLEOTIDE SEQUENCE [LARGE SCALE GENOMIC DNA]</scope>
    <source>
        <strain evidence="20">HD-03</strain>
    </source>
</reference>
<dbReference type="InterPro" id="IPR035965">
    <property type="entry name" value="PAS-like_dom_sf"/>
</dbReference>
<evidence type="ECO:0000256" key="1">
    <source>
        <dbReference type="ARBA" id="ARBA00000085"/>
    </source>
</evidence>
<keyword evidence="8" id="KW-0547">Nucleotide-binding</keyword>
<keyword evidence="13 14" id="KW-0472">Membrane</keyword>
<dbReference type="FunFam" id="1.10.287.130:FF:000001">
    <property type="entry name" value="Two-component sensor histidine kinase"/>
    <property type="match status" value="1"/>
</dbReference>
<dbReference type="SMART" id="SM00304">
    <property type="entry name" value="HAMP"/>
    <property type="match status" value="1"/>
</dbReference>
<gene>
    <name evidence="19" type="primary">yycG_2</name>
    <name evidence="19" type="ORF">BN983_01717</name>
</gene>
<dbReference type="SUPFAM" id="SSF55874">
    <property type="entry name" value="ATPase domain of HSP90 chaperone/DNA topoisomerase II/histidine kinase"/>
    <property type="match status" value="1"/>
</dbReference>
<dbReference type="Gene3D" id="3.30.450.20">
    <property type="entry name" value="PAS domain"/>
    <property type="match status" value="2"/>
</dbReference>
<dbReference type="EMBL" id="CCDI010000001">
    <property type="protein sequence ID" value="CDQ23489.1"/>
    <property type="molecule type" value="Genomic_DNA"/>
</dbReference>
<dbReference type="AlphaFoldDB" id="A0A059NVQ7"/>
<feature type="domain" description="HAMP" evidence="18">
    <location>
        <begin position="209"/>
        <end position="261"/>
    </location>
</feature>
<dbReference type="Pfam" id="PF00672">
    <property type="entry name" value="HAMP"/>
    <property type="match status" value="1"/>
</dbReference>
<dbReference type="SUPFAM" id="SSF103190">
    <property type="entry name" value="Sensory domain-like"/>
    <property type="match status" value="1"/>
</dbReference>
<dbReference type="CDD" id="cd00075">
    <property type="entry name" value="HATPase"/>
    <property type="match status" value="1"/>
</dbReference>
<dbReference type="InterPro" id="IPR049814">
    <property type="entry name" value="Resp_reg_WalK"/>
</dbReference>
<feature type="domain" description="PAC" evidence="17">
    <location>
        <begin position="330"/>
        <end position="384"/>
    </location>
</feature>
<dbReference type="Pfam" id="PF00512">
    <property type="entry name" value="HisKA"/>
    <property type="match status" value="1"/>
</dbReference>
<dbReference type="PROSITE" id="PS50885">
    <property type="entry name" value="HAMP"/>
    <property type="match status" value="1"/>
</dbReference>
<dbReference type="PRINTS" id="PR00344">
    <property type="entry name" value="BCTRLSENSOR"/>
</dbReference>
<dbReference type="GO" id="GO:0005524">
    <property type="term" value="F:ATP binding"/>
    <property type="evidence" value="ECO:0007669"/>
    <property type="project" value="UniProtKB-KW"/>
</dbReference>
<dbReference type="CDD" id="cd00082">
    <property type="entry name" value="HisKA"/>
    <property type="match status" value="1"/>
</dbReference>
<dbReference type="GO" id="GO:0000155">
    <property type="term" value="F:phosphorelay sensor kinase activity"/>
    <property type="evidence" value="ECO:0007669"/>
    <property type="project" value="InterPro"/>
</dbReference>
<dbReference type="GO" id="GO:0005886">
    <property type="term" value="C:plasma membrane"/>
    <property type="evidence" value="ECO:0007669"/>
    <property type="project" value="UniProtKB-SubCell"/>
</dbReference>
<dbReference type="NCBIfam" id="NF033092">
    <property type="entry name" value="HK_WalK"/>
    <property type="match status" value="1"/>
</dbReference>
<protein>
    <recommendedName>
        <fullName evidence="3">histidine kinase</fullName>
        <ecNumber evidence="3">2.7.13.3</ecNumber>
    </recommendedName>
</protein>
<evidence type="ECO:0000256" key="13">
    <source>
        <dbReference type="ARBA" id="ARBA00023136"/>
    </source>
</evidence>
<evidence type="ECO:0000256" key="8">
    <source>
        <dbReference type="ARBA" id="ARBA00022741"/>
    </source>
</evidence>
<dbReference type="PANTHER" id="PTHR45453:SF1">
    <property type="entry name" value="PHOSPHATE REGULON SENSOR PROTEIN PHOR"/>
    <property type="match status" value="1"/>
</dbReference>
<dbReference type="RefSeq" id="WP_035507279.1">
    <property type="nucleotide sequence ID" value="NZ_CCDH010000001.1"/>
</dbReference>
<dbReference type="InterPro" id="IPR005467">
    <property type="entry name" value="His_kinase_dom"/>
</dbReference>
<evidence type="ECO:0000259" key="16">
    <source>
        <dbReference type="PROSITE" id="PS50112"/>
    </source>
</evidence>
<evidence type="ECO:0000256" key="7">
    <source>
        <dbReference type="ARBA" id="ARBA00022692"/>
    </source>
</evidence>
<dbReference type="InterPro" id="IPR003661">
    <property type="entry name" value="HisK_dim/P_dom"/>
</dbReference>
<keyword evidence="9 19" id="KW-0418">Kinase</keyword>
<keyword evidence="7 14" id="KW-0812">Transmembrane</keyword>
<dbReference type="PROSITE" id="PS50112">
    <property type="entry name" value="PAS"/>
    <property type="match status" value="1"/>
</dbReference>
<evidence type="ECO:0000256" key="9">
    <source>
        <dbReference type="ARBA" id="ARBA00022777"/>
    </source>
</evidence>
<evidence type="ECO:0000256" key="14">
    <source>
        <dbReference type="SAM" id="Phobius"/>
    </source>
</evidence>
<dbReference type="SMART" id="SM00091">
    <property type="entry name" value="PAS"/>
    <property type="match status" value="1"/>
</dbReference>
<evidence type="ECO:0000256" key="6">
    <source>
        <dbReference type="ARBA" id="ARBA00022679"/>
    </source>
</evidence>
<dbReference type="InterPro" id="IPR036097">
    <property type="entry name" value="HisK_dim/P_sf"/>
</dbReference>
<keyword evidence="10" id="KW-0067">ATP-binding</keyword>
<dbReference type="Gene3D" id="1.10.287.130">
    <property type="match status" value="1"/>
</dbReference>
<name>A0A059NVQ7_9BACI</name>
<evidence type="ECO:0000256" key="2">
    <source>
        <dbReference type="ARBA" id="ARBA00004651"/>
    </source>
</evidence>
<accession>A0A059NVQ7</accession>
<dbReference type="Gene3D" id="1.10.8.500">
    <property type="entry name" value="HAMP domain in histidine kinase"/>
    <property type="match status" value="1"/>
</dbReference>
<keyword evidence="12" id="KW-0902">Two-component regulatory system</keyword>
<dbReference type="Pfam" id="PF02518">
    <property type="entry name" value="HATPase_c"/>
    <property type="match status" value="1"/>
</dbReference>
<evidence type="ECO:0000259" key="18">
    <source>
        <dbReference type="PROSITE" id="PS50885"/>
    </source>
</evidence>
<proteinExistence type="predicted"/>
<evidence type="ECO:0000259" key="15">
    <source>
        <dbReference type="PROSITE" id="PS50109"/>
    </source>
</evidence>
<evidence type="ECO:0000256" key="3">
    <source>
        <dbReference type="ARBA" id="ARBA00012438"/>
    </source>
</evidence>
<evidence type="ECO:0000256" key="10">
    <source>
        <dbReference type="ARBA" id="ARBA00022840"/>
    </source>
</evidence>
<comment type="catalytic activity">
    <reaction evidence="1">
        <text>ATP + protein L-histidine = ADP + protein N-phospho-L-histidine.</text>
        <dbReference type="EC" id="2.7.13.3"/>
    </reaction>
</comment>
<evidence type="ECO:0000256" key="12">
    <source>
        <dbReference type="ARBA" id="ARBA00023012"/>
    </source>
</evidence>
<dbReference type="SUPFAM" id="SSF55785">
    <property type="entry name" value="PYP-like sensor domain (PAS domain)"/>
    <property type="match status" value="1"/>
</dbReference>
<organism evidence="19 20">
    <name type="scientific">Halobacillus karajensis</name>
    <dbReference type="NCBI Taxonomy" id="195088"/>
    <lineage>
        <taxon>Bacteria</taxon>
        <taxon>Bacillati</taxon>
        <taxon>Bacillota</taxon>
        <taxon>Bacilli</taxon>
        <taxon>Bacillales</taxon>
        <taxon>Bacillaceae</taxon>
        <taxon>Halobacillus</taxon>
    </lineage>
</organism>
<dbReference type="InterPro" id="IPR057640">
    <property type="entry name" value="Cache_WalK"/>
</dbReference>
<comment type="subcellular location">
    <subcellularLocation>
        <location evidence="2">Cell membrane</location>
        <topology evidence="2">Multi-pass membrane protein</topology>
    </subcellularLocation>
</comment>
<dbReference type="PROSITE" id="PS50113">
    <property type="entry name" value="PAC"/>
    <property type="match status" value="1"/>
</dbReference>
<dbReference type="SUPFAM" id="SSF47384">
    <property type="entry name" value="Homodimeric domain of signal transducing histidine kinase"/>
    <property type="match status" value="1"/>
</dbReference>
<feature type="domain" description="Histidine kinase" evidence="15">
    <location>
        <begin position="388"/>
        <end position="605"/>
    </location>
</feature>
<dbReference type="SMART" id="SM00388">
    <property type="entry name" value="HisKA"/>
    <property type="match status" value="1"/>
</dbReference>
<evidence type="ECO:0000256" key="11">
    <source>
        <dbReference type="ARBA" id="ARBA00022989"/>
    </source>
</evidence>
<dbReference type="InterPro" id="IPR000014">
    <property type="entry name" value="PAS"/>
</dbReference>
<dbReference type="Pfam" id="PF23846">
    <property type="entry name" value="Cache_WalK"/>
    <property type="match status" value="1"/>
</dbReference>
<dbReference type="PANTHER" id="PTHR45453">
    <property type="entry name" value="PHOSPHATE REGULON SENSOR PROTEIN PHOR"/>
    <property type="match status" value="1"/>
</dbReference>
<dbReference type="Gene3D" id="3.30.565.10">
    <property type="entry name" value="Histidine kinase-like ATPase, C-terminal domain"/>
    <property type="match status" value="1"/>
</dbReference>
<dbReference type="CDD" id="cd06225">
    <property type="entry name" value="HAMP"/>
    <property type="match status" value="1"/>
</dbReference>
<feature type="transmembrane region" description="Helical" evidence="14">
    <location>
        <begin position="12"/>
        <end position="34"/>
    </location>
</feature>